<dbReference type="EMBL" id="CP000533">
    <property type="protein sequence ID" value="ABM40042.1"/>
    <property type="molecule type" value="Genomic_DNA"/>
</dbReference>
<gene>
    <name evidence="2" type="ordered locus">Pnap_4621</name>
</gene>
<dbReference type="HOGENOM" id="CLU_1395227_0_0_4"/>
<keyword evidence="3" id="KW-1185">Reference proteome</keyword>
<accession>A1VWL4</accession>
<reference evidence="3" key="1">
    <citation type="journal article" date="2009" name="Environ. Microbiol.">
        <title>The genome of Polaromonas naphthalenivorans strain CJ2, isolated from coal tar-contaminated sediment, reveals physiological and metabolic versatility and evolution through extensive horizontal gene transfer.</title>
        <authorList>
            <person name="Yagi J.M."/>
            <person name="Sims D."/>
            <person name="Brettin T."/>
            <person name="Bruce D."/>
            <person name="Madsen E.L."/>
        </authorList>
    </citation>
    <scope>NUCLEOTIDE SEQUENCE [LARGE SCALE GENOMIC DNA]</scope>
    <source>
        <strain evidence="3">CJ2</strain>
        <plasmid evidence="3">Plasmid pPNAP04</plasmid>
    </source>
</reference>
<name>A1VWL4_POLNA</name>
<keyword evidence="2" id="KW-0614">Plasmid</keyword>
<feature type="region of interest" description="Disordered" evidence="1">
    <location>
        <begin position="146"/>
        <end position="177"/>
    </location>
</feature>
<protein>
    <submittedName>
        <fullName evidence="2">Uncharacterized protein</fullName>
    </submittedName>
</protein>
<sequence>MFLSEAIWRFRARCRSFSDCFRTRRHVRHTLSARDGAMALSVLVVAHPVSLTVFPLAPACSVVGSVAVTRASPLAPSWSAHTLRSRFGSGQRTWLPVKRQLRADGANLAYERYDRLAQVDTGAIVENKRLSHVLQVALLLQAQRDDRYKSDTPSRTNQGRPPYPRKAQPGTKRSSQLTAEDLELAVMKVCTGTTV</sequence>
<dbReference type="KEGG" id="pna:Pnap_4621"/>
<evidence type="ECO:0000313" key="3">
    <source>
        <dbReference type="Proteomes" id="UP000000644"/>
    </source>
</evidence>
<evidence type="ECO:0000256" key="1">
    <source>
        <dbReference type="SAM" id="MobiDB-lite"/>
    </source>
</evidence>
<dbReference type="AlphaFoldDB" id="A1VWL4"/>
<proteinExistence type="predicted"/>
<evidence type="ECO:0000313" key="2">
    <source>
        <dbReference type="EMBL" id="ABM40042.1"/>
    </source>
</evidence>
<geneLocation type="plasmid" evidence="2 3">
    <name>pPNAP04</name>
</geneLocation>
<dbReference type="Proteomes" id="UP000000644">
    <property type="component" value="Plasmid pPNAP04"/>
</dbReference>
<organism evidence="2 3">
    <name type="scientific">Polaromonas naphthalenivorans (strain CJ2)</name>
    <dbReference type="NCBI Taxonomy" id="365044"/>
    <lineage>
        <taxon>Bacteria</taxon>
        <taxon>Pseudomonadati</taxon>
        <taxon>Pseudomonadota</taxon>
        <taxon>Betaproteobacteria</taxon>
        <taxon>Burkholderiales</taxon>
        <taxon>Comamonadaceae</taxon>
        <taxon>Polaromonas</taxon>
    </lineage>
</organism>